<name>A0A0R3T3R6_RODNA</name>
<keyword evidence="2" id="KW-1185">Reference proteome</keyword>
<dbReference type="AlphaFoldDB" id="A0A0R3T3R6"/>
<dbReference type="WBParaSite" id="HNAJ_0000166501-mRNA-1">
    <property type="protein sequence ID" value="HNAJ_0000166501-mRNA-1"/>
    <property type="gene ID" value="HNAJ_0000166501"/>
</dbReference>
<reference evidence="3" key="1">
    <citation type="submission" date="2017-02" db="UniProtKB">
        <authorList>
            <consortium name="WormBaseParasite"/>
        </authorList>
    </citation>
    <scope>IDENTIFICATION</scope>
</reference>
<dbReference type="OrthoDB" id="6244601at2759"/>
<dbReference type="InterPro" id="IPR036034">
    <property type="entry name" value="PDZ_sf"/>
</dbReference>
<proteinExistence type="predicted"/>
<dbReference type="SUPFAM" id="SSF50156">
    <property type="entry name" value="PDZ domain-like"/>
    <property type="match status" value="1"/>
</dbReference>
<protein>
    <submittedName>
        <fullName evidence="3">PDZ domain-containing protein</fullName>
    </submittedName>
</protein>
<dbReference type="STRING" id="102285.A0A0R3T3R6"/>
<evidence type="ECO:0000313" key="3">
    <source>
        <dbReference type="WBParaSite" id="HNAJ_0000166501-mRNA-1"/>
    </source>
</evidence>
<evidence type="ECO:0000313" key="2">
    <source>
        <dbReference type="Proteomes" id="UP000278807"/>
    </source>
</evidence>
<organism evidence="3">
    <name type="scientific">Rodentolepis nana</name>
    <name type="common">Dwarf tapeworm</name>
    <name type="synonym">Hymenolepis nana</name>
    <dbReference type="NCBI Taxonomy" id="102285"/>
    <lineage>
        <taxon>Eukaryota</taxon>
        <taxon>Metazoa</taxon>
        <taxon>Spiralia</taxon>
        <taxon>Lophotrochozoa</taxon>
        <taxon>Platyhelminthes</taxon>
        <taxon>Cestoda</taxon>
        <taxon>Eucestoda</taxon>
        <taxon>Cyclophyllidea</taxon>
        <taxon>Hymenolepididae</taxon>
        <taxon>Rodentolepis</taxon>
    </lineage>
</organism>
<dbReference type="Proteomes" id="UP000278807">
    <property type="component" value="Unassembled WGS sequence"/>
</dbReference>
<sequence>MLSSSSLRSPEHIFPFGFNNQPRGCFASAPNFSQSIVSSPAISDRGLGDIEYVTQTEKRTGRVESNTPSIPSEFPEIGPFAQTSSSARCQISASLSKIDGGYLPGHKLSKESVKRRIKSTLQNLSRSLSIDRSSCTRSDDNEILLENMKEAEPQISGEEAFITSRLLEECSHDTFIIQFIRRFPTQELGIRYEKDEIGLYISRLAKLRHLESIQKYFQVGDRIVSLQGVPAYLLDVSDVPKVIRGSEVITVKIVRPSRR</sequence>
<reference evidence="1 2" key="2">
    <citation type="submission" date="2018-11" db="EMBL/GenBank/DDBJ databases">
        <authorList>
            <consortium name="Pathogen Informatics"/>
        </authorList>
    </citation>
    <scope>NUCLEOTIDE SEQUENCE [LARGE SCALE GENOMIC DNA]</scope>
</reference>
<accession>A0A0R3T3R6</accession>
<gene>
    <name evidence="1" type="ORF">HNAJ_LOCUS1664</name>
</gene>
<evidence type="ECO:0000313" key="1">
    <source>
        <dbReference type="EMBL" id="VDN97523.1"/>
    </source>
</evidence>
<dbReference type="EMBL" id="UZAE01000678">
    <property type="protein sequence ID" value="VDN97523.1"/>
    <property type="molecule type" value="Genomic_DNA"/>
</dbReference>